<accession>W7U6C5</accession>
<dbReference type="AlphaFoldDB" id="W7U6C5"/>
<dbReference type="SUPFAM" id="SSF50978">
    <property type="entry name" value="WD40 repeat-like"/>
    <property type="match status" value="1"/>
</dbReference>
<dbReference type="GO" id="GO:0005634">
    <property type="term" value="C:nucleus"/>
    <property type="evidence" value="ECO:0007669"/>
    <property type="project" value="TreeGrafter"/>
</dbReference>
<feature type="compositionally biased region" description="Basic residues" evidence="5">
    <location>
        <begin position="323"/>
        <end position="335"/>
    </location>
</feature>
<feature type="repeat" description="WD" evidence="4">
    <location>
        <begin position="509"/>
        <end position="542"/>
    </location>
</feature>
<evidence type="ECO:0000313" key="7">
    <source>
        <dbReference type="Proteomes" id="UP000019335"/>
    </source>
</evidence>
<dbReference type="InterPro" id="IPR001680">
    <property type="entry name" value="WD40_rpt"/>
</dbReference>
<dbReference type="Gene3D" id="2.130.10.10">
    <property type="entry name" value="YVTN repeat-like/Quinoprotein amine dehydrogenase"/>
    <property type="match status" value="2"/>
</dbReference>
<dbReference type="PRINTS" id="PR00320">
    <property type="entry name" value="GPROTEINBRPT"/>
</dbReference>
<evidence type="ECO:0000256" key="5">
    <source>
        <dbReference type="SAM" id="MobiDB-lite"/>
    </source>
</evidence>
<feature type="region of interest" description="Disordered" evidence="5">
    <location>
        <begin position="317"/>
        <end position="345"/>
    </location>
</feature>
<feature type="compositionally biased region" description="Basic and acidic residues" evidence="5">
    <location>
        <begin position="172"/>
        <end position="181"/>
    </location>
</feature>
<feature type="compositionally biased region" description="Acidic residues" evidence="5">
    <location>
        <begin position="73"/>
        <end position="83"/>
    </location>
</feature>
<gene>
    <name evidence="6" type="ORF">Naga_100088g16</name>
</gene>
<sequence length="669" mass="72269">MNNAHPHSHYKQGYIGSPSSLSYKNRSRMISSITWVPRGAANPNPPRFQACKEEVEALLREHGGGNNELERQDFEEEDEEEGQNGELDRHGLPVELHMDDYDDEDEAAGGAQKAAFIHADASEEEEGVENGEDEEDEDEEEVGIMEEEEEEEGEEEDEGEEGEEVEEEEEESGRGKEDQQRNELAGALPASAFLRGMDDNDEEDDDSEDMEDHMIKSTDAVVLVANTEDEEHSALEVHVYEEDTGSLYIHHDISLPAFPLCVAWGHCPPVPGRESERGSFAAVGTFKPGIEIWDVDIIDPLEPVRILGGEKALQGTASSWSKAGKKGGKKKKKRRQNEDELVEGSHEGPVMTLAWNQFHRQVLASGSADSTIKLWDVTTGECSATLAHHTDKVSSLSWHPVEGTVLASAGFDRGIYVLDARGGSASSHVQMQGAGGKVGNEGGGGFPQINMPPGIFLDSKSHSSSPGLQADPECVGWCPHAPSTLLCTTEDGSLVAWDVRAPSGPLWKAKVHTKTCSSFSFSALAPGLMATCGMDKTVKLWDYSGDPGVPPRQLGEKAMSVGKLFSISFYPSSPFLLATGGDKGLLALWNLHECEGVMRRFGEGGGKGEKEGMQAASMMEGMSLEGTGDGEKERGEQKDKKKDKGGKGKAPSGKARSQTGTSGKGSRKK</sequence>
<name>W7U6C5_9STRA</name>
<feature type="repeat" description="WD" evidence="4">
    <location>
        <begin position="386"/>
        <end position="428"/>
    </location>
</feature>
<dbReference type="PROSITE" id="PS50082">
    <property type="entry name" value="WD_REPEATS_2"/>
    <property type="match status" value="3"/>
</dbReference>
<organism evidence="6 7">
    <name type="scientific">Nannochloropsis gaditana</name>
    <dbReference type="NCBI Taxonomy" id="72520"/>
    <lineage>
        <taxon>Eukaryota</taxon>
        <taxon>Sar</taxon>
        <taxon>Stramenopiles</taxon>
        <taxon>Ochrophyta</taxon>
        <taxon>Eustigmatophyceae</taxon>
        <taxon>Eustigmatales</taxon>
        <taxon>Monodopsidaceae</taxon>
        <taxon>Nannochloropsis</taxon>
    </lineage>
</organism>
<reference evidence="6 7" key="1">
    <citation type="journal article" date="2014" name="Mol. Plant">
        <title>Chromosome Scale Genome Assembly and Transcriptome Profiling of Nannochloropsis gaditana in Nitrogen Depletion.</title>
        <authorList>
            <person name="Corteggiani Carpinelli E."/>
            <person name="Telatin A."/>
            <person name="Vitulo N."/>
            <person name="Forcato C."/>
            <person name="D'Angelo M."/>
            <person name="Schiavon R."/>
            <person name="Vezzi A."/>
            <person name="Giacometti G.M."/>
            <person name="Morosinotto T."/>
            <person name="Valle G."/>
        </authorList>
    </citation>
    <scope>NUCLEOTIDE SEQUENCE [LARGE SCALE GENOMIC DNA]</scope>
    <source>
        <strain evidence="6 7">B-31</strain>
    </source>
</reference>
<dbReference type="PANTHER" id="PTHR14091">
    <property type="entry name" value="PERIODIC TRYPTOPHAN PROTEIN 1"/>
    <property type="match status" value="1"/>
</dbReference>
<keyword evidence="3" id="KW-0677">Repeat</keyword>
<dbReference type="Proteomes" id="UP000019335">
    <property type="component" value="Chromosome 4"/>
</dbReference>
<protein>
    <submittedName>
        <fullName evidence="6">Periodic tryptophan protein</fullName>
    </submittedName>
</protein>
<dbReference type="Pfam" id="PF00400">
    <property type="entry name" value="WD40"/>
    <property type="match status" value="3"/>
</dbReference>
<dbReference type="InterPro" id="IPR019775">
    <property type="entry name" value="WD40_repeat_CS"/>
</dbReference>
<keyword evidence="7" id="KW-1185">Reference proteome</keyword>
<dbReference type="InterPro" id="IPR044285">
    <property type="entry name" value="PWP1"/>
</dbReference>
<feature type="compositionally biased region" description="Acidic residues" evidence="5">
    <location>
        <begin position="122"/>
        <end position="171"/>
    </location>
</feature>
<feature type="repeat" description="WD" evidence="4">
    <location>
        <begin position="343"/>
        <end position="385"/>
    </location>
</feature>
<feature type="region of interest" description="Disordered" evidence="5">
    <location>
        <begin position="618"/>
        <end position="669"/>
    </location>
</feature>
<keyword evidence="2 4" id="KW-0853">WD repeat</keyword>
<feature type="region of interest" description="Disordered" evidence="5">
    <location>
        <begin position="58"/>
        <end position="210"/>
    </location>
</feature>
<dbReference type="SMART" id="SM00320">
    <property type="entry name" value="WD40"/>
    <property type="match status" value="5"/>
</dbReference>
<dbReference type="OrthoDB" id="270624at2759"/>
<feature type="compositionally biased region" description="Basic and acidic residues" evidence="5">
    <location>
        <begin position="58"/>
        <end position="72"/>
    </location>
</feature>
<evidence type="ECO:0000256" key="4">
    <source>
        <dbReference type="PROSITE-ProRule" id="PRU00221"/>
    </source>
</evidence>
<proteinExistence type="predicted"/>
<dbReference type="InterPro" id="IPR036322">
    <property type="entry name" value="WD40_repeat_dom_sf"/>
</dbReference>
<dbReference type="InterPro" id="IPR020472">
    <property type="entry name" value="WD40_PAC1"/>
</dbReference>
<keyword evidence="1" id="KW-0597">Phosphoprotein</keyword>
<dbReference type="EMBL" id="AZIL01000312">
    <property type="protein sequence ID" value="EWM28416.1"/>
    <property type="molecule type" value="Genomic_DNA"/>
</dbReference>
<feature type="compositionally biased region" description="Acidic residues" evidence="5">
    <location>
        <begin position="199"/>
        <end position="210"/>
    </location>
</feature>
<evidence type="ECO:0000256" key="3">
    <source>
        <dbReference type="ARBA" id="ARBA00022737"/>
    </source>
</evidence>
<comment type="caution">
    <text evidence="6">The sequence shown here is derived from an EMBL/GenBank/DDBJ whole genome shotgun (WGS) entry which is preliminary data.</text>
</comment>
<evidence type="ECO:0000313" key="6">
    <source>
        <dbReference type="EMBL" id="EWM28416.1"/>
    </source>
</evidence>
<dbReference type="PANTHER" id="PTHR14091:SF0">
    <property type="entry name" value="PERIODIC TRYPTOPHAN PROTEIN 1 HOMOLOG"/>
    <property type="match status" value="1"/>
</dbReference>
<evidence type="ECO:0000256" key="2">
    <source>
        <dbReference type="ARBA" id="ARBA00022574"/>
    </source>
</evidence>
<feature type="compositionally biased region" description="Basic and acidic residues" evidence="5">
    <location>
        <begin position="86"/>
        <end position="99"/>
    </location>
</feature>
<evidence type="ECO:0000256" key="1">
    <source>
        <dbReference type="ARBA" id="ARBA00022553"/>
    </source>
</evidence>
<dbReference type="PROSITE" id="PS00678">
    <property type="entry name" value="WD_REPEATS_1"/>
    <property type="match status" value="1"/>
</dbReference>
<feature type="compositionally biased region" description="Basic and acidic residues" evidence="5">
    <location>
        <begin position="629"/>
        <end position="646"/>
    </location>
</feature>
<dbReference type="PROSITE" id="PS50294">
    <property type="entry name" value="WD_REPEATS_REGION"/>
    <property type="match status" value="1"/>
</dbReference>
<dbReference type="InterPro" id="IPR015943">
    <property type="entry name" value="WD40/YVTN_repeat-like_dom_sf"/>
</dbReference>
<dbReference type="GO" id="GO:0006364">
    <property type="term" value="P:rRNA processing"/>
    <property type="evidence" value="ECO:0007669"/>
    <property type="project" value="InterPro"/>
</dbReference>